<gene>
    <name evidence="1" type="ORF">J4E00_28220</name>
</gene>
<dbReference type="RefSeq" id="WP_208178720.1">
    <property type="nucleotide sequence ID" value="NZ_JAGETZ010000023.1"/>
</dbReference>
<evidence type="ECO:0000313" key="2">
    <source>
        <dbReference type="Proteomes" id="UP000664369"/>
    </source>
</evidence>
<proteinExistence type="predicted"/>
<comment type="caution">
    <text evidence="1">The sequence shown here is derived from an EMBL/GenBank/DDBJ whole genome shotgun (WGS) entry which is preliminary data.</text>
</comment>
<reference evidence="1 2" key="1">
    <citation type="submission" date="2021-03" db="EMBL/GenBank/DDBJ databases">
        <authorList>
            <person name="Kim M.K."/>
        </authorList>
    </citation>
    <scope>NUCLEOTIDE SEQUENCE [LARGE SCALE GENOMIC DNA]</scope>
    <source>
        <strain evidence="1 2">BT442</strain>
    </source>
</reference>
<evidence type="ECO:0000313" key="1">
    <source>
        <dbReference type="EMBL" id="MBO2012981.1"/>
    </source>
</evidence>
<dbReference type="InterPro" id="IPR051082">
    <property type="entry name" value="Pentapeptide-BTB/POZ_domain"/>
</dbReference>
<dbReference type="EMBL" id="JAGETZ010000023">
    <property type="protein sequence ID" value="MBO2012981.1"/>
    <property type="molecule type" value="Genomic_DNA"/>
</dbReference>
<name>A0ABS3QPH9_9BACT</name>
<protein>
    <submittedName>
        <fullName evidence="1">Pentapeptide repeat-containing protein</fullName>
    </submittedName>
</protein>
<sequence length="758" mass="78344">MTTLPPFLGKFSFQSTSPAPQNYLTAIRLPGNTYLPGMAAAAVTDLETCLVYGDSTGSVVQLGNQQFLALNVDAGQLDFATDLADAALLQLGSDLSQQTWQLDAFTGWQTVYYSNNSVTPYLTINDVNGVLGYYSLFNATQVTPGTAAIQAAGQAQQADLTTVCLAGADFTGVNFTGANFSSADLTGTKFNNANLTGATFTGAILSGTQFDGATLDTASFTTAATDISAVNWGVPASARGILLTGCQGAGTVLGNATTVVDFTNANLVAATLTGAVLDNLNLTGANLSGCLLAQGASGNSTNFTKANLVGLVAADSSFQNAIFAQATCYGAVFTRANLSGTTFQSAQLGAKQELFTLPTTDAAELNGTVHVPTDVSAAFSNAGITLATSATVVTVVNGQNWRIENGDDTYSILLSTALQQLVVYQYGSTAAADLTGALLTDAVFTSANLFAANLAGVSWTGSQASGSNADFESANLSGALLLEASFNQAQFLGTQASQSLFLQASLAGAHLGPDLNNVRANFAGAQFQGTDFTNATLNQVVFTNAAIALPTGVPLLILPLSYEAYLQSNNLVPVQQYFAAQGYPMSAQATLANQSAWTIVDAATSTTYLVDANYYVSNAGTSKRLFQLSPAVQSTLAQAAVSGPLAANFITNGYPLSIGDTITNATNWVITNVNDTCSAKPVIYQFYQLCLASDGVHAFGTTELWLANTPLYEYGIAVGATTAYQAAIDAGSLCPNGYPANYPGLSWEQMLTTGPAPF</sequence>
<keyword evidence="2" id="KW-1185">Reference proteome</keyword>
<accession>A0ABS3QPH9</accession>
<dbReference type="Proteomes" id="UP000664369">
    <property type="component" value="Unassembled WGS sequence"/>
</dbReference>
<dbReference type="SUPFAM" id="SSF141571">
    <property type="entry name" value="Pentapeptide repeat-like"/>
    <property type="match status" value="2"/>
</dbReference>
<dbReference type="PANTHER" id="PTHR14136:SF17">
    <property type="entry name" value="BTB_POZ DOMAIN-CONTAINING PROTEIN KCTD9"/>
    <property type="match status" value="1"/>
</dbReference>
<dbReference type="Pfam" id="PF00805">
    <property type="entry name" value="Pentapeptide"/>
    <property type="match status" value="6"/>
</dbReference>
<dbReference type="InterPro" id="IPR001646">
    <property type="entry name" value="5peptide_repeat"/>
</dbReference>
<organism evidence="1 2">
    <name type="scientific">Hymenobacter negativus</name>
    <dbReference type="NCBI Taxonomy" id="2795026"/>
    <lineage>
        <taxon>Bacteria</taxon>
        <taxon>Pseudomonadati</taxon>
        <taxon>Bacteroidota</taxon>
        <taxon>Cytophagia</taxon>
        <taxon>Cytophagales</taxon>
        <taxon>Hymenobacteraceae</taxon>
        <taxon>Hymenobacter</taxon>
    </lineage>
</organism>
<dbReference type="Gene3D" id="2.160.20.80">
    <property type="entry name" value="E3 ubiquitin-protein ligase SopA"/>
    <property type="match status" value="3"/>
</dbReference>
<dbReference type="PANTHER" id="PTHR14136">
    <property type="entry name" value="BTB_POZ DOMAIN-CONTAINING PROTEIN KCTD9"/>
    <property type="match status" value="1"/>
</dbReference>